<proteinExistence type="inferred from homology"/>
<evidence type="ECO:0000256" key="3">
    <source>
        <dbReference type="ARBA" id="ARBA00023082"/>
    </source>
</evidence>
<dbReference type="InterPro" id="IPR039425">
    <property type="entry name" value="RNA_pol_sigma-70-like"/>
</dbReference>
<feature type="domain" description="RNA polymerase sigma-70 region 2" evidence="5">
    <location>
        <begin position="49"/>
        <end position="110"/>
    </location>
</feature>
<dbReference type="Gene3D" id="1.10.10.10">
    <property type="entry name" value="Winged helix-like DNA-binding domain superfamily/Winged helix DNA-binding domain"/>
    <property type="match status" value="1"/>
</dbReference>
<sequence>MSMKAPNGRIDESSIATHYKVHAVRNDLILTGLLKEIASGDRRAYKKLYDLIGGQLLRIVSNILRNDVEAEDALQEALLRIWRYAGRYEPVRGTPMAWMGTIARNAAFDFGKTPITHFDETALDNLEFSTPPQDPPDQKLAQCLKRLPAEQGNAIILMYTYGLSHAELALYLGVPLGTVKSWVTRGTNQLRGQILDVGILRTVDEQ</sequence>
<name>A0A6I4M1E7_9SPHN</name>
<evidence type="ECO:0000256" key="2">
    <source>
        <dbReference type="ARBA" id="ARBA00023015"/>
    </source>
</evidence>
<evidence type="ECO:0000259" key="5">
    <source>
        <dbReference type="Pfam" id="PF04542"/>
    </source>
</evidence>
<evidence type="ECO:0000256" key="1">
    <source>
        <dbReference type="ARBA" id="ARBA00010641"/>
    </source>
</evidence>
<keyword evidence="3" id="KW-0731">Sigma factor</keyword>
<keyword evidence="8" id="KW-1185">Reference proteome</keyword>
<organism evidence="7 8">
    <name type="scientific">Sphingorhabdus profundilacus</name>
    <dbReference type="NCBI Taxonomy" id="2509718"/>
    <lineage>
        <taxon>Bacteria</taxon>
        <taxon>Pseudomonadati</taxon>
        <taxon>Pseudomonadota</taxon>
        <taxon>Alphaproteobacteria</taxon>
        <taxon>Sphingomonadales</taxon>
        <taxon>Sphingomonadaceae</taxon>
        <taxon>Sphingorhabdus</taxon>
    </lineage>
</organism>
<evidence type="ECO:0000313" key="8">
    <source>
        <dbReference type="Proteomes" id="UP000471147"/>
    </source>
</evidence>
<dbReference type="SUPFAM" id="SSF88946">
    <property type="entry name" value="Sigma2 domain of RNA polymerase sigma factors"/>
    <property type="match status" value="1"/>
</dbReference>
<keyword evidence="4" id="KW-0804">Transcription</keyword>
<dbReference type="NCBIfam" id="TIGR02937">
    <property type="entry name" value="sigma70-ECF"/>
    <property type="match status" value="1"/>
</dbReference>
<dbReference type="GO" id="GO:0003677">
    <property type="term" value="F:DNA binding"/>
    <property type="evidence" value="ECO:0007669"/>
    <property type="project" value="InterPro"/>
</dbReference>
<keyword evidence="2" id="KW-0805">Transcription regulation</keyword>
<dbReference type="OrthoDB" id="9794372at2"/>
<evidence type="ECO:0000259" key="6">
    <source>
        <dbReference type="Pfam" id="PF08281"/>
    </source>
</evidence>
<dbReference type="PANTHER" id="PTHR43133">
    <property type="entry name" value="RNA POLYMERASE ECF-TYPE SIGMA FACTO"/>
    <property type="match status" value="1"/>
</dbReference>
<evidence type="ECO:0000313" key="7">
    <source>
        <dbReference type="EMBL" id="MVZ98064.1"/>
    </source>
</evidence>
<comment type="similarity">
    <text evidence="1">Belongs to the sigma-70 factor family. ECF subfamily.</text>
</comment>
<dbReference type="GO" id="GO:0006352">
    <property type="term" value="P:DNA-templated transcription initiation"/>
    <property type="evidence" value="ECO:0007669"/>
    <property type="project" value="InterPro"/>
</dbReference>
<accession>A0A6I4M1E7</accession>
<dbReference type="InterPro" id="IPR013324">
    <property type="entry name" value="RNA_pol_sigma_r3/r4-like"/>
</dbReference>
<dbReference type="Gene3D" id="1.10.1740.10">
    <property type="match status" value="1"/>
</dbReference>
<dbReference type="Proteomes" id="UP000471147">
    <property type="component" value="Unassembled WGS sequence"/>
</dbReference>
<dbReference type="EMBL" id="SDWJ01000002">
    <property type="protein sequence ID" value="MVZ98064.1"/>
    <property type="molecule type" value="Genomic_DNA"/>
</dbReference>
<reference evidence="7 8" key="1">
    <citation type="submission" date="2019-01" db="EMBL/GenBank/DDBJ databases">
        <title>Sphingorhabdus lacus sp.nov., isolated from an oligotrophic freshwater lake.</title>
        <authorList>
            <person name="Park M."/>
        </authorList>
    </citation>
    <scope>NUCLEOTIDE SEQUENCE [LARGE SCALE GENOMIC DNA]</scope>
    <source>
        <strain evidence="7 8">IMCC26285</strain>
    </source>
</reference>
<dbReference type="InterPro" id="IPR013249">
    <property type="entry name" value="RNA_pol_sigma70_r4_t2"/>
</dbReference>
<protein>
    <submittedName>
        <fullName evidence="7">RNA polymerase sigma factor</fullName>
    </submittedName>
</protein>
<dbReference type="InterPro" id="IPR036388">
    <property type="entry name" value="WH-like_DNA-bd_sf"/>
</dbReference>
<dbReference type="GO" id="GO:0016987">
    <property type="term" value="F:sigma factor activity"/>
    <property type="evidence" value="ECO:0007669"/>
    <property type="project" value="UniProtKB-KW"/>
</dbReference>
<dbReference type="InterPro" id="IPR014284">
    <property type="entry name" value="RNA_pol_sigma-70_dom"/>
</dbReference>
<dbReference type="AlphaFoldDB" id="A0A6I4M1E7"/>
<comment type="caution">
    <text evidence="7">The sequence shown here is derived from an EMBL/GenBank/DDBJ whole genome shotgun (WGS) entry which is preliminary data.</text>
</comment>
<evidence type="ECO:0000256" key="4">
    <source>
        <dbReference type="ARBA" id="ARBA00023163"/>
    </source>
</evidence>
<dbReference type="RefSeq" id="WP_160354023.1">
    <property type="nucleotide sequence ID" value="NZ_SDWJ01000002.1"/>
</dbReference>
<dbReference type="CDD" id="cd06171">
    <property type="entry name" value="Sigma70_r4"/>
    <property type="match status" value="1"/>
</dbReference>
<gene>
    <name evidence="7" type="ORF">EUU23_10135</name>
</gene>
<feature type="domain" description="RNA polymerase sigma factor 70 region 4 type 2" evidence="6">
    <location>
        <begin position="138"/>
        <end position="186"/>
    </location>
</feature>
<dbReference type="InterPro" id="IPR013325">
    <property type="entry name" value="RNA_pol_sigma_r2"/>
</dbReference>
<dbReference type="InterPro" id="IPR007627">
    <property type="entry name" value="RNA_pol_sigma70_r2"/>
</dbReference>
<dbReference type="SUPFAM" id="SSF88659">
    <property type="entry name" value="Sigma3 and sigma4 domains of RNA polymerase sigma factors"/>
    <property type="match status" value="1"/>
</dbReference>
<dbReference type="Pfam" id="PF04542">
    <property type="entry name" value="Sigma70_r2"/>
    <property type="match status" value="1"/>
</dbReference>
<dbReference type="PANTHER" id="PTHR43133:SF62">
    <property type="entry name" value="RNA POLYMERASE SIGMA FACTOR SIGZ"/>
    <property type="match status" value="1"/>
</dbReference>
<dbReference type="Pfam" id="PF08281">
    <property type="entry name" value="Sigma70_r4_2"/>
    <property type="match status" value="1"/>
</dbReference>